<accession>A0A383BKK5</accession>
<dbReference type="EMBL" id="UINC01201134">
    <property type="protein sequence ID" value="SVE20333.1"/>
    <property type="molecule type" value="Genomic_DNA"/>
</dbReference>
<protein>
    <submittedName>
        <fullName evidence="1">Uncharacterized protein</fullName>
    </submittedName>
</protein>
<proteinExistence type="predicted"/>
<dbReference type="AlphaFoldDB" id="A0A383BKK5"/>
<name>A0A383BKK5_9ZZZZ</name>
<organism evidence="1">
    <name type="scientific">marine metagenome</name>
    <dbReference type="NCBI Taxonomy" id="408172"/>
    <lineage>
        <taxon>unclassified sequences</taxon>
        <taxon>metagenomes</taxon>
        <taxon>ecological metagenomes</taxon>
    </lineage>
</organism>
<gene>
    <name evidence="1" type="ORF">METZ01_LOCUS473187</name>
</gene>
<reference evidence="1" key="1">
    <citation type="submission" date="2018-05" db="EMBL/GenBank/DDBJ databases">
        <authorList>
            <person name="Lanie J.A."/>
            <person name="Ng W.-L."/>
            <person name="Kazmierczak K.M."/>
            <person name="Andrzejewski T.M."/>
            <person name="Davidsen T.M."/>
            <person name="Wayne K.J."/>
            <person name="Tettelin H."/>
            <person name="Glass J.I."/>
            <person name="Rusch D."/>
            <person name="Podicherti R."/>
            <person name="Tsui H.-C.T."/>
            <person name="Winkler M.E."/>
        </authorList>
    </citation>
    <scope>NUCLEOTIDE SEQUENCE</scope>
</reference>
<evidence type="ECO:0000313" key="1">
    <source>
        <dbReference type="EMBL" id="SVE20333.1"/>
    </source>
</evidence>
<sequence>MLFPLPQLIIAGKAIKTKNIMNIFLIYNC</sequence>